<dbReference type="EMBL" id="ML739060">
    <property type="protein sequence ID" value="KAE8355046.1"/>
    <property type="molecule type" value="Genomic_DNA"/>
</dbReference>
<dbReference type="Proteomes" id="UP000327118">
    <property type="component" value="Unassembled WGS sequence"/>
</dbReference>
<dbReference type="Pfam" id="PF00782">
    <property type="entry name" value="DSPc"/>
    <property type="match status" value="1"/>
</dbReference>
<dbReference type="CDD" id="cd14498">
    <property type="entry name" value="DSP"/>
    <property type="match status" value="1"/>
</dbReference>
<proteinExistence type="inferred from homology"/>
<dbReference type="GO" id="GO:0140096">
    <property type="term" value="F:catalytic activity, acting on a protein"/>
    <property type="evidence" value="ECO:0007669"/>
    <property type="project" value="UniProtKB-ARBA"/>
</dbReference>
<dbReference type="GO" id="GO:0005654">
    <property type="term" value="C:nucleoplasm"/>
    <property type="evidence" value="ECO:0007669"/>
    <property type="project" value="TreeGrafter"/>
</dbReference>
<evidence type="ECO:0000313" key="4">
    <source>
        <dbReference type="Proteomes" id="UP000327118"/>
    </source>
</evidence>
<accession>A0A5N6ZDR2</accession>
<evidence type="ECO:0000313" key="3">
    <source>
        <dbReference type="EMBL" id="KAE8355046.1"/>
    </source>
</evidence>
<dbReference type="InterPro" id="IPR029021">
    <property type="entry name" value="Prot-tyrosine_phosphatase-like"/>
</dbReference>
<organism evidence="3 4">
    <name type="scientific">Aspergillus coremiiformis</name>
    <dbReference type="NCBI Taxonomy" id="138285"/>
    <lineage>
        <taxon>Eukaryota</taxon>
        <taxon>Fungi</taxon>
        <taxon>Dikarya</taxon>
        <taxon>Ascomycota</taxon>
        <taxon>Pezizomycotina</taxon>
        <taxon>Eurotiomycetes</taxon>
        <taxon>Eurotiomycetidae</taxon>
        <taxon>Eurotiales</taxon>
        <taxon>Aspergillaceae</taxon>
        <taxon>Aspergillus</taxon>
        <taxon>Aspergillus subgen. Circumdati</taxon>
    </lineage>
</organism>
<comment type="similarity">
    <text evidence="1">Belongs to the protein-tyrosine phosphatase family. Non-receptor class subfamily.</text>
</comment>
<gene>
    <name evidence="3" type="ORF">BDV28DRAFT_129805</name>
</gene>
<dbReference type="PANTHER" id="PTHR46588">
    <property type="entry name" value="SERINE/THREONINE/TYROSINE-INTERACTING PROTEIN"/>
    <property type="match status" value="1"/>
</dbReference>
<dbReference type="GO" id="GO:0070372">
    <property type="term" value="P:regulation of ERK1 and ERK2 cascade"/>
    <property type="evidence" value="ECO:0007669"/>
    <property type="project" value="TreeGrafter"/>
</dbReference>
<feature type="domain" description="Tyrosine-protein phosphatase" evidence="2">
    <location>
        <begin position="95"/>
        <end position="248"/>
    </location>
</feature>
<evidence type="ECO:0000256" key="1">
    <source>
        <dbReference type="ARBA" id="ARBA00009649"/>
    </source>
</evidence>
<dbReference type="SMART" id="SM00195">
    <property type="entry name" value="DSPc"/>
    <property type="match status" value="1"/>
</dbReference>
<evidence type="ECO:0000259" key="2">
    <source>
        <dbReference type="SMART" id="SM00195"/>
    </source>
</evidence>
<dbReference type="InterPro" id="IPR000340">
    <property type="entry name" value="Dual-sp_phosphatase_cat-dom"/>
</dbReference>
<dbReference type="SUPFAM" id="SSF52799">
    <property type="entry name" value="(Phosphotyrosine protein) phosphatases II"/>
    <property type="match status" value="1"/>
</dbReference>
<dbReference type="AlphaFoldDB" id="A0A5N6ZDR2"/>
<reference evidence="4" key="1">
    <citation type="submission" date="2019-04" db="EMBL/GenBank/DDBJ databases">
        <title>Friends and foes A comparative genomics studyof 23 Aspergillus species from section Flavi.</title>
        <authorList>
            <consortium name="DOE Joint Genome Institute"/>
            <person name="Kjaerbolling I."/>
            <person name="Vesth T."/>
            <person name="Frisvad J.C."/>
            <person name="Nybo J.L."/>
            <person name="Theobald S."/>
            <person name="Kildgaard S."/>
            <person name="Isbrandt T."/>
            <person name="Kuo A."/>
            <person name="Sato A."/>
            <person name="Lyhne E.K."/>
            <person name="Kogle M.E."/>
            <person name="Wiebenga A."/>
            <person name="Kun R.S."/>
            <person name="Lubbers R.J."/>
            <person name="Makela M.R."/>
            <person name="Barry K."/>
            <person name="Chovatia M."/>
            <person name="Clum A."/>
            <person name="Daum C."/>
            <person name="Haridas S."/>
            <person name="He G."/>
            <person name="LaButti K."/>
            <person name="Lipzen A."/>
            <person name="Mondo S."/>
            <person name="Riley R."/>
            <person name="Salamov A."/>
            <person name="Simmons B.A."/>
            <person name="Magnuson J.K."/>
            <person name="Henrissat B."/>
            <person name="Mortensen U.H."/>
            <person name="Larsen T.O."/>
            <person name="Devries R.P."/>
            <person name="Grigoriev I.V."/>
            <person name="Machida M."/>
            <person name="Baker S.E."/>
            <person name="Andersen M.R."/>
        </authorList>
    </citation>
    <scope>NUCLEOTIDE SEQUENCE [LARGE SCALE GENOMIC DNA]</scope>
    <source>
        <strain evidence="4">CBS 553.77</strain>
    </source>
</reference>
<dbReference type="OrthoDB" id="10252009at2759"/>
<dbReference type="GO" id="GO:1990444">
    <property type="term" value="F:F-box domain binding"/>
    <property type="evidence" value="ECO:0007669"/>
    <property type="project" value="TreeGrafter"/>
</dbReference>
<dbReference type="PANTHER" id="PTHR46588:SF1">
    <property type="entry name" value="SERINE_THREONINE_TYROSINE-INTERACTING PROTEIN"/>
    <property type="match status" value="1"/>
</dbReference>
<sequence>MTYSSRSTEVPMSQRTNFPYLRTQKYTQGAGRLLQQPTFPVPAEWALPPPDPVISATHLFPEGEFVPHGFFEKVGPEWFTLETEYKEWRYTMRREAQMILPFLYLGQYRSVKDRDWLKRQGFTLLLAVRDVKLTYVSGKTAAAELGIEAENIDVPHTRDLVSILPRVIRLINDHISSSHTPVSNGLRHKKIFVFCETGNRYSALVPVAYLMVMLNLKLHHALPAVHMQRLSVEADEESRQMLLSFESILTAKMDVEESRRTAMGSAKMMAPSQTVCRKRHFTYQDEDDAMEDFMDTGTEDATFERKPVAPFQDR</sequence>
<dbReference type="GO" id="GO:0062026">
    <property type="term" value="P:negative regulation of SCF-dependent proteasomal ubiquitin-dependent catabolic process"/>
    <property type="evidence" value="ECO:0007669"/>
    <property type="project" value="TreeGrafter"/>
</dbReference>
<dbReference type="Gene3D" id="3.90.190.10">
    <property type="entry name" value="Protein tyrosine phosphatase superfamily"/>
    <property type="match status" value="1"/>
</dbReference>
<keyword evidence="4" id="KW-1185">Reference proteome</keyword>
<dbReference type="InterPro" id="IPR020422">
    <property type="entry name" value="TYR_PHOSPHATASE_DUAL_dom"/>
</dbReference>
<name>A0A5N6ZDR2_9EURO</name>
<protein>
    <recommendedName>
        <fullName evidence="2">Tyrosine-protein phosphatase domain-containing protein</fullName>
    </recommendedName>
</protein>
<dbReference type="GO" id="GO:0005737">
    <property type="term" value="C:cytoplasm"/>
    <property type="evidence" value="ECO:0007669"/>
    <property type="project" value="TreeGrafter"/>
</dbReference>
<dbReference type="InterPro" id="IPR052449">
    <property type="entry name" value="STYX-Interacting_Phosphatase"/>
</dbReference>